<evidence type="ECO:0000256" key="1">
    <source>
        <dbReference type="ARBA" id="ARBA00008005"/>
    </source>
</evidence>
<feature type="domain" description="Tail sheath protein C-terminal" evidence="4">
    <location>
        <begin position="350"/>
        <end position="407"/>
    </location>
</feature>
<feature type="domain" description="Tail sheath protein subtilisin-like" evidence="2">
    <location>
        <begin position="185"/>
        <end position="340"/>
    </location>
</feature>
<feature type="domain" description="Phage tail sheath protein-like beta-sandwich" evidence="3">
    <location>
        <begin position="80"/>
        <end position="175"/>
    </location>
</feature>
<comment type="similarity">
    <text evidence="1">Belongs to the myoviridae tail sheath protein family.</text>
</comment>
<dbReference type="AlphaFoldDB" id="A0A0F7EER1"/>
<organism evidence="5">
    <name type="scientific">Brevibacillus laterosporus</name>
    <name type="common">Bacillus laterosporus</name>
    <dbReference type="NCBI Taxonomy" id="1465"/>
    <lineage>
        <taxon>Bacteria</taxon>
        <taxon>Bacillati</taxon>
        <taxon>Bacillota</taxon>
        <taxon>Bacilli</taxon>
        <taxon>Bacillales</taxon>
        <taxon>Paenibacillaceae</taxon>
        <taxon>Brevibacillus</taxon>
    </lineage>
</organism>
<accession>A0A0F7EER1</accession>
<dbReference type="RefSeq" id="WP_031411254.1">
    <property type="nucleotide sequence ID" value="NZ_CP011074.1"/>
</dbReference>
<sequence length="445" mass="48491">MAIERERPGVVIELKAKAKERISPKSGVVFVPYQGEWGAPNQSVTTKGYEERTSELFGFVDTVELAAEGGATIISYRITNGTEKVATYTQADSLTIESRYPGLTGNRIAISISPSSAEPGKKELEVKGIITTEKYSFATVEELLKKTDQSIYIRVKKIGDQPVEDVALTALTGGTSGTGNLQPKDFTSLFLAIDGANFDVLYLPSDDPAIQAVAKQYILDREKFTRKRSTLVIGGKADQDTRMDAHIERSIASNSRRIVNCAIAGTHNNGKTYGSLEWAAWLAGMIAATPAHISLTAQLVPMKRASKDWGHTEIQNALNSGTLIAVRDGDVYLIESAVNTLTTLKENEREDFGKIRVSMTIDQIVNDITSVGKKYKGKLNNNDIGGATFVGAVKTYLEARESQGAIDTGWIFEDKKNGVGDKRGFLLAAKPLDAIEIFDVEWEVL</sequence>
<dbReference type="InterPro" id="IPR035089">
    <property type="entry name" value="Phage_sheath_subtilisin"/>
</dbReference>
<dbReference type="Gene3D" id="3.30.1370.220">
    <property type="match status" value="1"/>
</dbReference>
<evidence type="ECO:0000313" key="5">
    <source>
        <dbReference type="EMBL" id="AKF92642.1"/>
    </source>
</evidence>
<dbReference type="Gene3D" id="2.60.40.4290">
    <property type="match status" value="1"/>
</dbReference>
<reference evidence="5" key="1">
    <citation type="submission" date="2015-03" db="EMBL/GenBank/DDBJ databases">
        <title>MIGS Cultured Bacterial/Archaeal sample from Brevibacillus laterosporus.</title>
        <authorList>
            <person name="Zeng D."/>
            <person name="Zhu L."/>
            <person name="Dong G."/>
            <person name="Ye W."/>
            <person name="Ren D."/>
            <person name="Wu L."/>
            <person name="Xu J."/>
            <person name="Li G."/>
            <person name="Guo L."/>
        </authorList>
    </citation>
    <scope>NUCLEOTIDE SEQUENCE</scope>
    <source>
        <strain evidence="5">B9</strain>
    </source>
</reference>
<evidence type="ECO:0000259" key="3">
    <source>
        <dbReference type="Pfam" id="PF17481"/>
    </source>
</evidence>
<dbReference type="InterPro" id="IPR020287">
    <property type="entry name" value="Tail_sheath_C"/>
</dbReference>
<dbReference type="Pfam" id="PF17481">
    <property type="entry name" value="Phage_sheath_domII"/>
    <property type="match status" value="1"/>
</dbReference>
<evidence type="ECO:0000259" key="2">
    <source>
        <dbReference type="Pfam" id="PF04984"/>
    </source>
</evidence>
<proteinExistence type="inferred from homology"/>
<dbReference type="InterPro" id="IPR035326">
    <property type="entry name" value="Beta_sandwich_Seath"/>
</dbReference>
<name>A0A0F7EER1_BRELA</name>
<evidence type="ECO:0000259" key="4">
    <source>
        <dbReference type="Pfam" id="PF17482"/>
    </source>
</evidence>
<gene>
    <name evidence="5" type="ORF">EX87_02320</name>
</gene>
<dbReference type="Pfam" id="PF04984">
    <property type="entry name" value="Phage_sheath_1"/>
    <property type="match status" value="1"/>
</dbReference>
<dbReference type="Gene3D" id="3.40.50.11790">
    <property type="match status" value="1"/>
</dbReference>
<dbReference type="Pfam" id="PF17482">
    <property type="entry name" value="Phage_sheath_1C"/>
    <property type="match status" value="1"/>
</dbReference>
<dbReference type="EMBL" id="CP011074">
    <property type="protein sequence ID" value="AKF92642.1"/>
    <property type="molecule type" value="Genomic_DNA"/>
</dbReference>
<protein>
    <submittedName>
        <fullName evidence="5">Phage tail protein</fullName>
    </submittedName>
</protein>